<keyword evidence="4 7" id="KW-0812">Transmembrane</keyword>
<feature type="transmembrane region" description="Helical" evidence="7">
    <location>
        <begin position="155"/>
        <end position="174"/>
    </location>
</feature>
<proteinExistence type="inferred from homology"/>
<comment type="similarity">
    <text evidence="2 7">Belongs to the DedA family.</text>
</comment>
<evidence type="ECO:0000259" key="8">
    <source>
        <dbReference type="Pfam" id="PF09335"/>
    </source>
</evidence>
<sequence>MLNVLIDWVLHLDTYLKILADNHAVLAYAVLFAVIFIETGIVVAPFLPGDSLLFIAGTLAAQHVMHLPILIPVLVIAAIAGDALNYALGTAVRRRTVDAHRLRFLKPEHIARTHAFFERHGGKAVVLARFVPIVRTLAPFCAALGRMQYRTFLKYNIIGGLLWVVGLIGAGYLLGNVPFIGDNLNAVLLGIIFLSVLPTVAGKIRKPARTARQEN</sequence>
<dbReference type="OrthoDB" id="9813426at2"/>
<evidence type="ECO:0000313" key="10">
    <source>
        <dbReference type="Proteomes" id="UP000246145"/>
    </source>
</evidence>
<dbReference type="PANTHER" id="PTHR30353">
    <property type="entry name" value="INNER MEMBRANE PROTEIN DEDA-RELATED"/>
    <property type="match status" value="1"/>
</dbReference>
<keyword evidence="10" id="KW-1185">Reference proteome</keyword>
<dbReference type="InterPro" id="IPR032816">
    <property type="entry name" value="VTT_dom"/>
</dbReference>
<evidence type="ECO:0000313" key="9">
    <source>
        <dbReference type="EMBL" id="PVY61869.1"/>
    </source>
</evidence>
<dbReference type="AlphaFoldDB" id="A0A2U1CLH1"/>
<evidence type="ECO:0000256" key="5">
    <source>
        <dbReference type="ARBA" id="ARBA00022989"/>
    </source>
</evidence>
<comment type="subcellular location">
    <subcellularLocation>
        <location evidence="1 7">Cell membrane</location>
        <topology evidence="1 7">Multi-pass membrane protein</topology>
    </subcellularLocation>
</comment>
<evidence type="ECO:0000256" key="3">
    <source>
        <dbReference type="ARBA" id="ARBA00022475"/>
    </source>
</evidence>
<evidence type="ECO:0000256" key="7">
    <source>
        <dbReference type="RuleBase" id="RU367016"/>
    </source>
</evidence>
<accession>A0A2U1CLH1</accession>
<protein>
    <submittedName>
        <fullName evidence="9">Membrane-associated protein</fullName>
    </submittedName>
</protein>
<evidence type="ECO:0000256" key="4">
    <source>
        <dbReference type="ARBA" id="ARBA00022692"/>
    </source>
</evidence>
<evidence type="ECO:0000256" key="1">
    <source>
        <dbReference type="ARBA" id="ARBA00004651"/>
    </source>
</evidence>
<reference evidence="9 10" key="1">
    <citation type="submission" date="2018-04" db="EMBL/GenBank/DDBJ databases">
        <title>Genomic Encyclopedia of Type Strains, Phase IV (KMG-IV): sequencing the most valuable type-strain genomes for metagenomic binning, comparative biology and taxonomic classification.</title>
        <authorList>
            <person name="Goeker M."/>
        </authorList>
    </citation>
    <scope>NUCLEOTIDE SEQUENCE [LARGE SCALE GENOMIC DNA]</scope>
    <source>
        <strain evidence="9 10">DSM 10065</strain>
    </source>
</reference>
<dbReference type="GO" id="GO:0005886">
    <property type="term" value="C:plasma membrane"/>
    <property type="evidence" value="ECO:0007669"/>
    <property type="project" value="UniProtKB-SubCell"/>
</dbReference>
<feature type="transmembrane region" description="Helical" evidence="7">
    <location>
        <begin position="25"/>
        <end position="47"/>
    </location>
</feature>
<feature type="transmembrane region" description="Helical" evidence="7">
    <location>
        <begin position="186"/>
        <end position="204"/>
    </location>
</feature>
<keyword evidence="3 7" id="KW-1003">Cell membrane</keyword>
<dbReference type="InterPro" id="IPR032818">
    <property type="entry name" value="DedA-like"/>
</dbReference>
<dbReference type="Proteomes" id="UP000246145">
    <property type="component" value="Unassembled WGS sequence"/>
</dbReference>
<feature type="domain" description="VTT" evidence="8">
    <location>
        <begin position="47"/>
        <end position="172"/>
    </location>
</feature>
<gene>
    <name evidence="9" type="ORF">C7440_2603</name>
</gene>
<feature type="transmembrane region" description="Helical" evidence="7">
    <location>
        <begin position="67"/>
        <end position="88"/>
    </location>
</feature>
<evidence type="ECO:0000256" key="2">
    <source>
        <dbReference type="ARBA" id="ARBA00010792"/>
    </source>
</evidence>
<dbReference type="PANTHER" id="PTHR30353:SF0">
    <property type="entry name" value="TRANSMEMBRANE PROTEIN"/>
    <property type="match status" value="1"/>
</dbReference>
<keyword evidence="6 7" id="KW-0472">Membrane</keyword>
<dbReference type="STRING" id="1231391.GCA_000308195_00417"/>
<comment type="caution">
    <text evidence="9">The sequence shown here is derived from an EMBL/GenBank/DDBJ whole genome shotgun (WGS) entry which is preliminary data.</text>
</comment>
<dbReference type="Pfam" id="PF09335">
    <property type="entry name" value="VTT_dom"/>
    <property type="match status" value="1"/>
</dbReference>
<evidence type="ECO:0000256" key="6">
    <source>
        <dbReference type="ARBA" id="ARBA00023136"/>
    </source>
</evidence>
<keyword evidence="5 7" id="KW-1133">Transmembrane helix</keyword>
<dbReference type="RefSeq" id="WP_116518835.1">
    <property type="nucleotide sequence ID" value="NZ_JACCEX010000003.1"/>
</dbReference>
<organism evidence="9 10">
    <name type="scientific">Pusillimonas noertemannii</name>
    <dbReference type="NCBI Taxonomy" id="305977"/>
    <lineage>
        <taxon>Bacteria</taxon>
        <taxon>Pseudomonadati</taxon>
        <taxon>Pseudomonadota</taxon>
        <taxon>Betaproteobacteria</taxon>
        <taxon>Burkholderiales</taxon>
        <taxon>Alcaligenaceae</taxon>
        <taxon>Pusillimonas</taxon>
    </lineage>
</organism>
<name>A0A2U1CLH1_9BURK</name>
<dbReference type="EMBL" id="QEKO01000003">
    <property type="protein sequence ID" value="PVY61869.1"/>
    <property type="molecule type" value="Genomic_DNA"/>
</dbReference>